<keyword evidence="1" id="KW-0472">Membrane</keyword>
<accession>A0A1U7M6G8</accession>
<keyword evidence="1" id="KW-1133">Transmembrane helix</keyword>
<protein>
    <submittedName>
        <fullName evidence="2">Uncharacterized protein</fullName>
    </submittedName>
</protein>
<proteinExistence type="predicted"/>
<organism evidence="2 3">
    <name type="scientific">Tissierella creatinophila DSM 6911</name>
    <dbReference type="NCBI Taxonomy" id="1123403"/>
    <lineage>
        <taxon>Bacteria</taxon>
        <taxon>Bacillati</taxon>
        <taxon>Bacillota</taxon>
        <taxon>Tissierellia</taxon>
        <taxon>Tissierellales</taxon>
        <taxon>Tissierellaceae</taxon>
        <taxon>Tissierella</taxon>
    </lineage>
</organism>
<keyword evidence="1" id="KW-0812">Transmembrane</keyword>
<feature type="transmembrane region" description="Helical" evidence="1">
    <location>
        <begin position="32"/>
        <end position="52"/>
    </location>
</feature>
<gene>
    <name evidence="2" type="ORF">TICRE_10780</name>
</gene>
<reference evidence="2 3" key="1">
    <citation type="submission" date="2016-02" db="EMBL/GenBank/DDBJ databases">
        <title>Genome sequence of Tissierella creatinophila DSM 6911.</title>
        <authorList>
            <person name="Poehlein A."/>
            <person name="Daniel R."/>
        </authorList>
    </citation>
    <scope>NUCLEOTIDE SEQUENCE [LARGE SCALE GENOMIC DNA]</scope>
    <source>
        <strain evidence="2 3">DSM 6911</strain>
    </source>
</reference>
<comment type="caution">
    <text evidence="2">The sequence shown here is derived from an EMBL/GenBank/DDBJ whole genome shotgun (WGS) entry which is preliminary data.</text>
</comment>
<name>A0A1U7M6G8_TISCR</name>
<dbReference type="RefSeq" id="WP_075725928.1">
    <property type="nucleotide sequence ID" value="NZ_LTDM01000014.1"/>
</dbReference>
<evidence type="ECO:0000313" key="3">
    <source>
        <dbReference type="Proteomes" id="UP000186112"/>
    </source>
</evidence>
<evidence type="ECO:0000256" key="1">
    <source>
        <dbReference type="SAM" id="Phobius"/>
    </source>
</evidence>
<feature type="transmembrane region" description="Helical" evidence="1">
    <location>
        <begin position="7"/>
        <end position="26"/>
    </location>
</feature>
<evidence type="ECO:0000313" key="2">
    <source>
        <dbReference type="EMBL" id="OLS02924.1"/>
    </source>
</evidence>
<keyword evidence="3" id="KW-1185">Reference proteome</keyword>
<sequence length="62" mass="7093">MKKIINKIKFLAIISPVIVILSIYVADINHFSMKPLLAGTVMILCSLEFYLLDKLDKKIENK</sequence>
<dbReference type="AlphaFoldDB" id="A0A1U7M6G8"/>
<dbReference type="EMBL" id="LTDM01000014">
    <property type="protein sequence ID" value="OLS02924.1"/>
    <property type="molecule type" value="Genomic_DNA"/>
</dbReference>
<dbReference type="Proteomes" id="UP000186112">
    <property type="component" value="Unassembled WGS sequence"/>
</dbReference>
<dbReference type="OrthoDB" id="9900486at2"/>